<keyword evidence="6" id="KW-1185">Reference proteome</keyword>
<proteinExistence type="predicted"/>
<keyword evidence="3" id="KW-0862">Zinc</keyword>
<name>A0AAY4ACW5_9TELE</name>
<sequence>MSDSFGKSQAADEKAGFCLDDDGNPNSWNPDELMQCPYDLNHKIRVCRFPYHLIKCGKNHPDLVKKMKTCPFNAKHVLPQNELSHHLAVCPDGQSVTIEDVGITETQCKFQVPVSTWTNPDTQEDWDQEEDGASTPFIWGVSTSQILQTRQVPETNRIISLNPQLRVPHTMPWKWGRYYHIWLFWSPR</sequence>
<dbReference type="Ensembl" id="ENSDCDT00010005249.1">
    <property type="protein sequence ID" value="ENSDCDP00010005081.1"/>
    <property type="gene ID" value="ENSDCDG00010002228.1"/>
</dbReference>
<dbReference type="GO" id="GO:0008270">
    <property type="term" value="F:zinc ion binding"/>
    <property type="evidence" value="ECO:0007669"/>
    <property type="project" value="UniProtKB-KW"/>
</dbReference>
<dbReference type="AlphaFoldDB" id="A0AAY4ACW5"/>
<feature type="domain" description="CHHC U11-48K-type" evidence="4">
    <location>
        <begin position="33"/>
        <end position="60"/>
    </location>
</feature>
<protein>
    <recommendedName>
        <fullName evidence="4">CHHC U11-48K-type domain-containing protein</fullName>
    </recommendedName>
</protein>
<dbReference type="PANTHER" id="PTHR21402">
    <property type="entry name" value="GAMETOCYTE SPECIFIC FACTOR 1-RELATED"/>
    <property type="match status" value="1"/>
</dbReference>
<evidence type="ECO:0000259" key="4">
    <source>
        <dbReference type="PROSITE" id="PS51800"/>
    </source>
</evidence>
<dbReference type="Pfam" id="PF05253">
    <property type="entry name" value="zf-U11-48K"/>
    <property type="match status" value="2"/>
</dbReference>
<dbReference type="GeneID" id="114779173"/>
<dbReference type="RefSeq" id="XP_028823157.1">
    <property type="nucleotide sequence ID" value="XM_028967324.1"/>
</dbReference>
<reference evidence="5 6" key="1">
    <citation type="submission" date="2020-06" db="EMBL/GenBank/DDBJ databases">
        <authorList>
            <consortium name="Wellcome Sanger Institute Data Sharing"/>
        </authorList>
    </citation>
    <scope>NUCLEOTIDE SEQUENCE [LARGE SCALE GENOMIC DNA]</scope>
</reference>
<dbReference type="PROSITE" id="PS51800">
    <property type="entry name" value="ZF_CHHC_U11_48K"/>
    <property type="match status" value="2"/>
</dbReference>
<gene>
    <name evidence="5" type="primary">LOC114779173</name>
</gene>
<reference evidence="5" key="3">
    <citation type="submission" date="2025-09" db="UniProtKB">
        <authorList>
            <consortium name="Ensembl"/>
        </authorList>
    </citation>
    <scope>IDENTIFICATION</scope>
</reference>
<evidence type="ECO:0000313" key="6">
    <source>
        <dbReference type="Proteomes" id="UP000694580"/>
    </source>
</evidence>
<evidence type="ECO:0000256" key="3">
    <source>
        <dbReference type="ARBA" id="ARBA00022833"/>
    </source>
</evidence>
<dbReference type="InterPro" id="IPR051591">
    <property type="entry name" value="UPF0224_FAM112_RNA_Proc"/>
</dbReference>
<reference evidence="5" key="2">
    <citation type="submission" date="2025-08" db="UniProtKB">
        <authorList>
            <consortium name="Ensembl"/>
        </authorList>
    </citation>
    <scope>IDENTIFICATION</scope>
</reference>
<evidence type="ECO:0000256" key="1">
    <source>
        <dbReference type="ARBA" id="ARBA00022723"/>
    </source>
</evidence>
<dbReference type="InterPro" id="IPR036236">
    <property type="entry name" value="Znf_C2H2_sf"/>
</dbReference>
<dbReference type="SUPFAM" id="SSF57667">
    <property type="entry name" value="beta-beta-alpha zinc fingers"/>
    <property type="match status" value="1"/>
</dbReference>
<keyword evidence="1" id="KW-0479">Metal-binding</keyword>
<dbReference type="InterPro" id="IPR022776">
    <property type="entry name" value="TRM13/UPF0224_CHHC_Znf_dom"/>
</dbReference>
<feature type="domain" description="CHHC U11-48K-type" evidence="4">
    <location>
        <begin position="67"/>
        <end position="94"/>
    </location>
</feature>
<keyword evidence="2" id="KW-0863">Zinc-finger</keyword>
<dbReference type="Proteomes" id="UP000694580">
    <property type="component" value="Chromosome 1"/>
</dbReference>
<organism evidence="5 6">
    <name type="scientific">Denticeps clupeoides</name>
    <name type="common">denticle herring</name>
    <dbReference type="NCBI Taxonomy" id="299321"/>
    <lineage>
        <taxon>Eukaryota</taxon>
        <taxon>Metazoa</taxon>
        <taxon>Chordata</taxon>
        <taxon>Craniata</taxon>
        <taxon>Vertebrata</taxon>
        <taxon>Euteleostomi</taxon>
        <taxon>Actinopterygii</taxon>
        <taxon>Neopterygii</taxon>
        <taxon>Teleostei</taxon>
        <taxon>Clupei</taxon>
        <taxon>Clupeiformes</taxon>
        <taxon>Denticipitoidei</taxon>
        <taxon>Denticipitidae</taxon>
        <taxon>Denticeps</taxon>
    </lineage>
</organism>
<evidence type="ECO:0000313" key="5">
    <source>
        <dbReference type="Ensembl" id="ENSDCDP00010005081.1"/>
    </source>
</evidence>
<evidence type="ECO:0000256" key="2">
    <source>
        <dbReference type="ARBA" id="ARBA00022771"/>
    </source>
</evidence>
<dbReference type="GeneTree" id="ENSGT00940000164745"/>
<accession>A0AAY4ACW5</accession>
<dbReference type="PANTHER" id="PTHR21402:SF5">
    <property type="entry name" value="GAMETOCYTE SPECIFIC FACTOR 1"/>
    <property type="match status" value="1"/>
</dbReference>